<dbReference type="Proteomes" id="UP000324611">
    <property type="component" value="Unassembled WGS sequence"/>
</dbReference>
<gene>
    <name evidence="1" type="ORF">F0L74_24200</name>
</gene>
<reference evidence="1 2" key="1">
    <citation type="submission" date="2019-09" db="EMBL/GenBank/DDBJ databases">
        <title>Chitinophaga ginsengihumi sp. nov., isolated from soil of ginseng rhizosphere.</title>
        <authorList>
            <person name="Lee J."/>
        </authorList>
    </citation>
    <scope>NUCLEOTIDE SEQUENCE [LARGE SCALE GENOMIC DNA]</scope>
    <source>
        <strain evidence="1 2">BN140078</strain>
    </source>
</reference>
<dbReference type="Gene3D" id="2.60.40.1120">
    <property type="entry name" value="Carboxypeptidase-like, regulatory domain"/>
    <property type="match status" value="1"/>
</dbReference>
<sequence length="540" mass="58288">MNVKKQPLVRVLNDISQQGQFHFSYSSDAVRNDSLVTLSAQHKTVKQVLDMLFANSRQYREVSDHIIIQAPDLSRTYTISGYVNDRETGMRITNATVYEKQQFISTLTNDQGFFRIKLKSTDRYAAAITVSKDLYRDTTLTVHAGYDQEMDVTIKPAPPVMLAPVNIGVEKTWLGHFLLSSRQRMQSLNLSRFFADKPFQSSIVPGLGSHGRLDGQVINKVSFNLLGGYAAGLNGVEVGGIFNINKKDVVGVETAGVFNMVGGNVTGVQLAGVYNSVLDAISGGVQAGGVLNVVKGRTRGVQLAGVYNRTRDTLQGMQAAGAINSTKKIMEGVQLAGALNLSRGKVQGFQAAGMGNVGRDSVQGMQIAGLFNYAKTLKGMQIGIVNIADTSSGYSLGLINIIKKGGLHQLAISANETTLLNVSVKTGTKKLYGILTAGMNPVPDKKTVVFGYGLGNAISFSNKLLLTTELTSLNVYLGDWEHLPLMVRLQPALNYRLGKICTLFAGPAVSIFAEQDTQAKTGYRSKLTNNIGWNAGISIF</sequence>
<protein>
    <recommendedName>
        <fullName evidence="3">Carboxypeptidase-like protein</fullName>
    </recommendedName>
</protein>
<reference evidence="1 2" key="2">
    <citation type="submission" date="2019-09" db="EMBL/GenBank/DDBJ databases">
        <authorList>
            <person name="Jin C."/>
        </authorList>
    </citation>
    <scope>NUCLEOTIDE SEQUENCE [LARGE SCALE GENOMIC DNA]</scope>
    <source>
        <strain evidence="1 2">BN140078</strain>
    </source>
</reference>
<proteinExistence type="predicted"/>
<dbReference type="AlphaFoldDB" id="A0A5B2VL07"/>
<evidence type="ECO:0000313" key="1">
    <source>
        <dbReference type="EMBL" id="KAA2239310.1"/>
    </source>
</evidence>
<accession>A0A5B2VL07</accession>
<name>A0A5B2VL07_9BACT</name>
<evidence type="ECO:0008006" key="3">
    <source>
        <dbReference type="Google" id="ProtNLM"/>
    </source>
</evidence>
<dbReference type="SUPFAM" id="SSF49464">
    <property type="entry name" value="Carboxypeptidase regulatory domain-like"/>
    <property type="match status" value="1"/>
</dbReference>
<evidence type="ECO:0000313" key="2">
    <source>
        <dbReference type="Proteomes" id="UP000324611"/>
    </source>
</evidence>
<dbReference type="InterPro" id="IPR008969">
    <property type="entry name" value="CarboxyPept-like_regulatory"/>
</dbReference>
<keyword evidence="2" id="KW-1185">Reference proteome</keyword>
<organism evidence="1 2">
    <name type="scientific">Chitinophaga agrisoli</name>
    <dbReference type="NCBI Taxonomy" id="2607653"/>
    <lineage>
        <taxon>Bacteria</taxon>
        <taxon>Pseudomonadati</taxon>
        <taxon>Bacteroidota</taxon>
        <taxon>Chitinophagia</taxon>
        <taxon>Chitinophagales</taxon>
        <taxon>Chitinophagaceae</taxon>
        <taxon>Chitinophaga</taxon>
    </lineage>
</organism>
<dbReference type="EMBL" id="VUOC01000004">
    <property type="protein sequence ID" value="KAA2239310.1"/>
    <property type="molecule type" value="Genomic_DNA"/>
</dbReference>
<dbReference type="RefSeq" id="WP_149840489.1">
    <property type="nucleotide sequence ID" value="NZ_VUOC01000004.1"/>
</dbReference>
<comment type="caution">
    <text evidence="1">The sequence shown here is derived from an EMBL/GenBank/DDBJ whole genome shotgun (WGS) entry which is preliminary data.</text>
</comment>